<accession>A0ABQ0CPH4</accession>
<evidence type="ECO:0000313" key="3">
    <source>
        <dbReference type="Proteomes" id="UP001562357"/>
    </source>
</evidence>
<feature type="region of interest" description="Disordered" evidence="1">
    <location>
        <begin position="657"/>
        <end position="679"/>
    </location>
</feature>
<sequence>MSTSSGRNTTGKSRNEPGSGSGSGPRGADILSFFKPVARLPPQSSTPIPSASQQPVNSPSPSPPSPSPPSPSPPPPPPSSPPGLTSTPPETIRTEICASDDDSSDGDYSDESLKDLSCLLGHTKNAASAPQKSSHNPYATPRAKRTAIAFHSSPLAPIPRHKFDLKALAKDARCDDATTASSLRVKQTVIAAKGGKEIPSNSSATGDTIAGIVREKGGQDQDAQKVLRAVQRSEQSQCQNRYMFFEETYKPSSLPRAPTLPRNSPWNLLTQGSAKTREQHLTSGVPQTILRKNGGLPDSLFEWMLDSLCLQPSITARQEYCNMIASCPEQIDRLLTAERVRRLFILLGARNLDRSTSDQSVSNMEHGPYEGRDWSCLQSFITLLGFTAGLLSIHAAMYATQTLIQLALDKFLICNAEVLSVFEYAILELTAAIPTPSWDTFCFETSAFLGGIKARDIKTTALLCIPIGSKRTHDLRRRIAVSSLLQDDALARHNSEDVVNLRTIIECLHGESFAIRPTTDFAELRASIILLDIAVDDGNIVDFDDGDDEKKFNEEIDELAGKLREIWRKTNDAGMRLARTEAKSVVEWVQQRLLHSVRTRKEARKSVFDLPGQRDDPFLPRQRDYMHKFLQRKPKSPAAPAAAAIAAAEQYADEVDVADEAEEGDEEDEWPHAFEIDDDTIVVAGG</sequence>
<feature type="region of interest" description="Disordered" evidence="1">
    <location>
        <begin position="1"/>
        <end position="111"/>
    </location>
</feature>
<reference evidence="3" key="1">
    <citation type="submission" date="2024-06" db="EMBL/GenBank/DDBJ databases">
        <title>Draft Genome Sequences of Epichloe bromicola Strains Isolated from Elymus ciliaris.</title>
        <authorList>
            <consortium name="Epichloe bromicola genome sequencing consortium"/>
            <person name="Miura A."/>
            <person name="Imano S."/>
            <person name="Ashida A."/>
            <person name="Sato I."/>
            <person name="Chiba S."/>
            <person name="Tanaka A."/>
            <person name="Camagna M."/>
            <person name="Takemoto D."/>
        </authorList>
    </citation>
    <scope>NUCLEOTIDE SEQUENCE [LARGE SCALE GENOMIC DNA]</scope>
    <source>
        <strain evidence="3">DP</strain>
    </source>
</reference>
<evidence type="ECO:0008006" key="4">
    <source>
        <dbReference type="Google" id="ProtNLM"/>
    </source>
</evidence>
<keyword evidence="3" id="KW-1185">Reference proteome</keyword>
<proteinExistence type="predicted"/>
<feature type="compositionally biased region" description="Acidic residues" evidence="1">
    <location>
        <begin position="657"/>
        <end position="669"/>
    </location>
</feature>
<protein>
    <recommendedName>
        <fullName evidence="4">Formin GTPase-binding domain-containing protein</fullName>
    </recommendedName>
</protein>
<feature type="compositionally biased region" description="Polar residues" evidence="1">
    <location>
        <begin position="42"/>
        <end position="57"/>
    </location>
</feature>
<feature type="compositionally biased region" description="Acidic residues" evidence="1">
    <location>
        <begin position="98"/>
        <end position="110"/>
    </location>
</feature>
<comment type="caution">
    <text evidence="2">The sequence shown here is derived from an EMBL/GenBank/DDBJ whole genome shotgun (WGS) entry which is preliminary data.</text>
</comment>
<name>A0ABQ0CPH4_9HYPO</name>
<feature type="compositionally biased region" description="Pro residues" evidence="1">
    <location>
        <begin position="58"/>
        <end position="81"/>
    </location>
</feature>
<evidence type="ECO:0000256" key="1">
    <source>
        <dbReference type="SAM" id="MobiDB-lite"/>
    </source>
</evidence>
<evidence type="ECO:0000313" key="2">
    <source>
        <dbReference type="EMBL" id="GAB0135334.1"/>
    </source>
</evidence>
<dbReference type="Proteomes" id="UP001562357">
    <property type="component" value="Unassembled WGS sequence"/>
</dbReference>
<organism evidence="2 3">
    <name type="scientific">Epichloe bromicola</name>
    <dbReference type="NCBI Taxonomy" id="79588"/>
    <lineage>
        <taxon>Eukaryota</taxon>
        <taxon>Fungi</taxon>
        <taxon>Dikarya</taxon>
        <taxon>Ascomycota</taxon>
        <taxon>Pezizomycotina</taxon>
        <taxon>Sordariomycetes</taxon>
        <taxon>Hypocreomycetidae</taxon>
        <taxon>Hypocreales</taxon>
        <taxon>Clavicipitaceae</taxon>
        <taxon>Epichloe</taxon>
    </lineage>
</organism>
<feature type="compositionally biased region" description="Polar residues" evidence="1">
    <location>
        <begin position="1"/>
        <end position="12"/>
    </location>
</feature>
<dbReference type="EMBL" id="BAAFGZ010000122">
    <property type="protein sequence ID" value="GAB0135334.1"/>
    <property type="molecule type" value="Genomic_DNA"/>
</dbReference>
<gene>
    <name evidence="2" type="primary">g3676</name>
    <name evidence="2" type="ORF">EsDP_00003676</name>
</gene>